<dbReference type="GO" id="GO:0031470">
    <property type="term" value="C:carboxysome"/>
    <property type="evidence" value="ECO:0007669"/>
    <property type="project" value="UniProtKB-ARBA"/>
</dbReference>
<dbReference type="PROSITE" id="PS00101">
    <property type="entry name" value="HEXAPEP_TRANSFERASES"/>
    <property type="match status" value="1"/>
</dbReference>
<dbReference type="RefSeq" id="WP_008179282.1">
    <property type="nucleotide sequence ID" value="NZ_GL890825.1"/>
</dbReference>
<dbReference type="GO" id="GO:0016740">
    <property type="term" value="F:transferase activity"/>
    <property type="evidence" value="ECO:0007669"/>
    <property type="project" value="UniProtKB-KW"/>
</dbReference>
<evidence type="ECO:0000313" key="4">
    <source>
        <dbReference type="Proteomes" id="UP000003959"/>
    </source>
</evidence>
<proteinExistence type="predicted"/>
<dbReference type="InterPro" id="IPR001451">
    <property type="entry name" value="Hexapep"/>
</dbReference>
<organism evidence="3 4">
    <name type="scientific">Moorena producens 3L</name>
    <dbReference type="NCBI Taxonomy" id="489825"/>
    <lineage>
        <taxon>Bacteria</taxon>
        <taxon>Bacillati</taxon>
        <taxon>Cyanobacteriota</taxon>
        <taxon>Cyanophyceae</taxon>
        <taxon>Coleofasciculales</taxon>
        <taxon>Coleofasciculaceae</taxon>
        <taxon>Moorena</taxon>
    </lineage>
</organism>
<evidence type="ECO:0000313" key="3">
    <source>
        <dbReference type="EMBL" id="EGJ35012.1"/>
    </source>
</evidence>
<protein>
    <submittedName>
        <fullName evidence="3">Acetyltransferase, isoleucine patch superfamily</fullName>
    </submittedName>
</protein>
<dbReference type="AlphaFoldDB" id="F4XK53"/>
<dbReference type="GO" id="GO:0043886">
    <property type="term" value="F:structural constituent of carboxysome shell"/>
    <property type="evidence" value="ECO:0007669"/>
    <property type="project" value="UniProtKB-ARBA"/>
</dbReference>
<evidence type="ECO:0000256" key="2">
    <source>
        <dbReference type="ARBA" id="ARBA00022737"/>
    </source>
</evidence>
<dbReference type="PANTHER" id="PTHR23416">
    <property type="entry name" value="SIALIC ACID SYNTHASE-RELATED"/>
    <property type="match status" value="1"/>
</dbReference>
<evidence type="ECO:0000256" key="1">
    <source>
        <dbReference type="ARBA" id="ARBA00022679"/>
    </source>
</evidence>
<dbReference type="Pfam" id="PF00132">
    <property type="entry name" value="Hexapep"/>
    <property type="match status" value="1"/>
</dbReference>
<name>F4XK53_9CYAN</name>
<dbReference type="InterPro" id="IPR018357">
    <property type="entry name" value="Hexapep_transf_CS"/>
</dbReference>
<dbReference type="Gene3D" id="2.160.10.10">
    <property type="entry name" value="Hexapeptide repeat proteins"/>
    <property type="match status" value="1"/>
</dbReference>
<dbReference type="eggNOG" id="COG0110">
    <property type="taxonomic scope" value="Bacteria"/>
</dbReference>
<gene>
    <name evidence="3" type="ORF">LYNGBM3L_09530</name>
</gene>
<dbReference type="InterPro" id="IPR051159">
    <property type="entry name" value="Hexapeptide_acetyltransf"/>
</dbReference>
<dbReference type="CDD" id="cd04647">
    <property type="entry name" value="LbH_MAT_like"/>
    <property type="match status" value="1"/>
</dbReference>
<dbReference type="Proteomes" id="UP000003959">
    <property type="component" value="Unassembled WGS sequence"/>
</dbReference>
<sequence length="234" mass="25863">MWNLFKLIRNLRNNYKKKVIQNYYHKNLGNLGEDCYIGKSVIKNNLSKLFLGNRVIVENNVTLKCNLEDSAIHIGDRSIIRSSAMLISAQGKIKIGSDCSVNPFCFLYGAGDLVIGNWVRIATHTVIVTSNYTFDDLDTPIDLQPSTKKGVIIEDDVWIGAGVRILDGCRIGKGSVIGAGTVLTKSVEPYSVVVGVPGKVIRKRGEPKESKQDQVFSKTSQSHIDLPNQIITNK</sequence>
<keyword evidence="4" id="KW-1185">Reference proteome</keyword>
<dbReference type="PANTHER" id="PTHR23416:SF78">
    <property type="entry name" value="LIPOPOLYSACCHARIDE BIOSYNTHESIS O-ACETYL TRANSFERASE WBBJ-RELATED"/>
    <property type="match status" value="1"/>
</dbReference>
<keyword evidence="1 3" id="KW-0808">Transferase</keyword>
<dbReference type="SUPFAM" id="SSF51161">
    <property type="entry name" value="Trimeric LpxA-like enzymes"/>
    <property type="match status" value="2"/>
</dbReference>
<accession>F4XK53</accession>
<dbReference type="OrthoDB" id="9815592at2"/>
<dbReference type="HOGENOM" id="CLU_051638_7_0_3"/>
<dbReference type="InterPro" id="IPR011004">
    <property type="entry name" value="Trimer_LpxA-like_sf"/>
</dbReference>
<reference evidence="4" key="1">
    <citation type="journal article" date="2011" name="Proc. Natl. Acad. Sci. U.S.A.">
        <title>Genomic insights into the physiology and ecology of the marine filamentous cyanobacterium Lyngbya majuscula.</title>
        <authorList>
            <person name="Jones A.C."/>
            <person name="Monroe E.A."/>
            <person name="Podell S."/>
            <person name="Hess W.R."/>
            <person name="Klages S."/>
            <person name="Esquenazi E."/>
            <person name="Niessen S."/>
            <person name="Hoover H."/>
            <person name="Rothmann M."/>
            <person name="Lasken R.S."/>
            <person name="Yates J.R.III."/>
            <person name="Reinhardt R."/>
            <person name="Kube M."/>
            <person name="Burkart M.D."/>
            <person name="Allen E.E."/>
            <person name="Dorrestein P.C."/>
            <person name="Gerwick W.H."/>
            <person name="Gerwick L."/>
        </authorList>
    </citation>
    <scope>NUCLEOTIDE SEQUENCE [LARGE SCALE GENOMIC DNA]</scope>
    <source>
        <strain evidence="4">3L</strain>
    </source>
</reference>
<keyword evidence="2" id="KW-0677">Repeat</keyword>
<dbReference type="EMBL" id="GL890825">
    <property type="protein sequence ID" value="EGJ35012.1"/>
    <property type="molecule type" value="Genomic_DNA"/>
</dbReference>